<feature type="transmembrane region" description="Helical" evidence="1">
    <location>
        <begin position="21"/>
        <end position="44"/>
    </location>
</feature>
<organism evidence="3 4">
    <name type="scientific">Microlunatus capsulatus</name>
    <dbReference type="NCBI Taxonomy" id="99117"/>
    <lineage>
        <taxon>Bacteria</taxon>
        <taxon>Bacillati</taxon>
        <taxon>Actinomycetota</taxon>
        <taxon>Actinomycetes</taxon>
        <taxon>Propionibacteriales</taxon>
        <taxon>Propionibacteriaceae</taxon>
        <taxon>Microlunatus</taxon>
    </lineage>
</organism>
<keyword evidence="1" id="KW-0812">Transmembrane</keyword>
<dbReference type="RefSeq" id="WP_210056384.1">
    <property type="nucleotide sequence ID" value="NZ_BAAAMH010000020.1"/>
</dbReference>
<evidence type="ECO:0000256" key="1">
    <source>
        <dbReference type="SAM" id="Phobius"/>
    </source>
</evidence>
<evidence type="ECO:0000259" key="2">
    <source>
        <dbReference type="Pfam" id="PF19803"/>
    </source>
</evidence>
<protein>
    <submittedName>
        <fullName evidence="3">Membrane protein</fullName>
    </submittedName>
</protein>
<gene>
    <name evidence="3" type="ORF">JOF54_002560</name>
</gene>
<feature type="domain" description="DUF6286" evidence="2">
    <location>
        <begin position="78"/>
        <end position="187"/>
    </location>
</feature>
<evidence type="ECO:0000313" key="4">
    <source>
        <dbReference type="Proteomes" id="UP000758168"/>
    </source>
</evidence>
<keyword evidence="1" id="KW-0472">Membrane</keyword>
<keyword evidence="4" id="KW-1185">Reference proteome</keyword>
<evidence type="ECO:0000313" key="3">
    <source>
        <dbReference type="EMBL" id="MBP2417638.1"/>
    </source>
</evidence>
<accession>A0ABS4Z9B6</accession>
<name>A0ABS4Z9B6_9ACTN</name>
<sequence length="191" mass="19528">MSRSDARSSSLRRRPSRTVPASVVAVVLLAVGVLAAVAAIARLVQGSWASQVTGPASAVAGLTWGSTAVIAASAVVAVLGVVLVVAGVKPGAHTSTRLDTSRGLGVVAEREYVISNRSLARLAAARADLVNGVDDVSASVSSRRVHLDVTTTSEQRDHIRARVVAAVTEGLTAAAVQPQPRVTAAVRTKEI</sequence>
<dbReference type="InterPro" id="IPR046253">
    <property type="entry name" value="DUF6286"/>
</dbReference>
<comment type="caution">
    <text evidence="3">The sequence shown here is derived from an EMBL/GenBank/DDBJ whole genome shotgun (WGS) entry which is preliminary data.</text>
</comment>
<proteinExistence type="predicted"/>
<keyword evidence="1" id="KW-1133">Transmembrane helix</keyword>
<dbReference type="Pfam" id="PF19803">
    <property type="entry name" value="DUF6286"/>
    <property type="match status" value="1"/>
</dbReference>
<dbReference type="EMBL" id="JAGIOB010000001">
    <property type="protein sequence ID" value="MBP2417638.1"/>
    <property type="molecule type" value="Genomic_DNA"/>
</dbReference>
<reference evidence="3 4" key="1">
    <citation type="submission" date="2021-03" db="EMBL/GenBank/DDBJ databases">
        <title>Sequencing the genomes of 1000 actinobacteria strains.</title>
        <authorList>
            <person name="Klenk H.-P."/>
        </authorList>
    </citation>
    <scope>NUCLEOTIDE SEQUENCE [LARGE SCALE GENOMIC DNA]</scope>
    <source>
        <strain evidence="3 4">DSM 12936</strain>
    </source>
</reference>
<dbReference type="Proteomes" id="UP000758168">
    <property type="component" value="Unassembled WGS sequence"/>
</dbReference>
<feature type="transmembrane region" description="Helical" evidence="1">
    <location>
        <begin position="64"/>
        <end position="88"/>
    </location>
</feature>